<dbReference type="GO" id="GO:0004672">
    <property type="term" value="F:protein kinase activity"/>
    <property type="evidence" value="ECO:0007669"/>
    <property type="project" value="InterPro"/>
</dbReference>
<evidence type="ECO:0000259" key="11">
    <source>
        <dbReference type="PROSITE" id="PS50011"/>
    </source>
</evidence>
<feature type="domain" description="Protein kinase" evidence="11">
    <location>
        <begin position="571"/>
        <end position="834"/>
    </location>
</feature>
<proteinExistence type="inferred from homology"/>
<evidence type="ECO:0000313" key="12">
    <source>
        <dbReference type="EMBL" id="KAF2291851.1"/>
    </source>
</evidence>
<dbReference type="GO" id="GO:0048046">
    <property type="term" value="C:apoplast"/>
    <property type="evidence" value="ECO:0007669"/>
    <property type="project" value="UniProtKB-SubCell"/>
</dbReference>
<dbReference type="PROSITE" id="PS50011">
    <property type="entry name" value="PROTEIN_KINASE_DOM"/>
    <property type="match status" value="1"/>
</dbReference>
<protein>
    <recommendedName>
        <fullName evidence="14">Protein kinase domain-containing protein</fullName>
    </recommendedName>
</protein>
<comment type="subcellular location">
    <subcellularLocation>
        <location evidence="1">Secreted</location>
        <location evidence="1">Extracellular space</location>
        <location evidence="1">Apoplast</location>
    </subcellularLocation>
</comment>
<keyword evidence="3" id="KW-0964">Secreted</keyword>
<feature type="transmembrane region" description="Helical" evidence="9">
    <location>
        <begin position="526"/>
        <end position="550"/>
    </location>
</feature>
<keyword evidence="9" id="KW-0472">Membrane</keyword>
<keyword evidence="7" id="KW-1015">Disulfide bond</keyword>
<dbReference type="Proteomes" id="UP000467840">
    <property type="component" value="Chromosome 2"/>
</dbReference>
<evidence type="ECO:0000256" key="9">
    <source>
        <dbReference type="SAM" id="Phobius"/>
    </source>
</evidence>
<keyword evidence="2" id="KW-0052">Apoplast</keyword>
<keyword evidence="4" id="KW-0732">Signal</keyword>
<evidence type="ECO:0000313" key="13">
    <source>
        <dbReference type="Proteomes" id="UP000467840"/>
    </source>
</evidence>
<keyword evidence="9" id="KW-0812">Transmembrane</keyword>
<dbReference type="AlphaFoldDB" id="A0A6A6KSB9"/>
<evidence type="ECO:0000256" key="4">
    <source>
        <dbReference type="ARBA" id="ARBA00022729"/>
    </source>
</evidence>
<dbReference type="Pfam" id="PF04674">
    <property type="entry name" value="Phi_1"/>
    <property type="match status" value="1"/>
</dbReference>
<organism evidence="12 13">
    <name type="scientific">Hevea brasiliensis</name>
    <name type="common">Para rubber tree</name>
    <name type="synonym">Siphonia brasiliensis</name>
    <dbReference type="NCBI Taxonomy" id="3981"/>
    <lineage>
        <taxon>Eukaryota</taxon>
        <taxon>Viridiplantae</taxon>
        <taxon>Streptophyta</taxon>
        <taxon>Embryophyta</taxon>
        <taxon>Tracheophyta</taxon>
        <taxon>Spermatophyta</taxon>
        <taxon>Magnoliopsida</taxon>
        <taxon>eudicotyledons</taxon>
        <taxon>Gunneridae</taxon>
        <taxon>Pentapetalae</taxon>
        <taxon>rosids</taxon>
        <taxon>fabids</taxon>
        <taxon>Malpighiales</taxon>
        <taxon>Euphorbiaceae</taxon>
        <taxon>Crotonoideae</taxon>
        <taxon>Micrandreae</taxon>
        <taxon>Hevea</taxon>
    </lineage>
</organism>
<dbReference type="SUPFAM" id="SSF49854">
    <property type="entry name" value="Spermadhesin, CUB domain"/>
    <property type="match status" value="2"/>
</dbReference>
<comment type="similarity">
    <text evidence="8">Belongs to the EXORDIUM family.</text>
</comment>
<keyword evidence="13" id="KW-1185">Reference proteome</keyword>
<dbReference type="SUPFAM" id="SSF56112">
    <property type="entry name" value="Protein kinase-like (PK-like)"/>
    <property type="match status" value="1"/>
</dbReference>
<dbReference type="InterPro" id="IPR011009">
    <property type="entry name" value="Kinase-like_dom_sf"/>
</dbReference>
<dbReference type="PROSITE" id="PS01180">
    <property type="entry name" value="CUB"/>
    <property type="match status" value="1"/>
</dbReference>
<evidence type="ECO:0008006" key="14">
    <source>
        <dbReference type="Google" id="ProtNLM"/>
    </source>
</evidence>
<reference evidence="12 13" key="1">
    <citation type="journal article" date="2020" name="Mol. Plant">
        <title>The Chromosome-Based Rubber Tree Genome Provides New Insights into Spurge Genome Evolution and Rubber Biosynthesis.</title>
        <authorList>
            <person name="Liu J."/>
            <person name="Shi C."/>
            <person name="Shi C.C."/>
            <person name="Li W."/>
            <person name="Zhang Q.J."/>
            <person name="Zhang Y."/>
            <person name="Li K."/>
            <person name="Lu H.F."/>
            <person name="Shi C."/>
            <person name="Zhu S.T."/>
            <person name="Xiao Z.Y."/>
            <person name="Nan H."/>
            <person name="Yue Y."/>
            <person name="Zhu X.G."/>
            <person name="Wu Y."/>
            <person name="Hong X.N."/>
            <person name="Fan G.Y."/>
            <person name="Tong Y."/>
            <person name="Zhang D."/>
            <person name="Mao C.L."/>
            <person name="Liu Y.L."/>
            <person name="Hao S.J."/>
            <person name="Liu W.Q."/>
            <person name="Lv M.Q."/>
            <person name="Zhang H.B."/>
            <person name="Liu Y."/>
            <person name="Hu-Tang G.R."/>
            <person name="Wang J.P."/>
            <person name="Wang J.H."/>
            <person name="Sun Y.H."/>
            <person name="Ni S.B."/>
            <person name="Chen W.B."/>
            <person name="Zhang X.C."/>
            <person name="Jiao Y.N."/>
            <person name="Eichler E.E."/>
            <person name="Li G.H."/>
            <person name="Liu X."/>
            <person name="Gao L.Z."/>
        </authorList>
    </citation>
    <scope>NUCLEOTIDE SEQUENCE [LARGE SCALE GENOMIC DNA]</scope>
    <source>
        <strain evidence="13">cv. GT1</strain>
        <tissue evidence="12">Leaf</tissue>
    </source>
</reference>
<dbReference type="SMART" id="SM00042">
    <property type="entry name" value="CUB"/>
    <property type="match status" value="2"/>
</dbReference>
<dbReference type="Gene3D" id="2.60.120.290">
    <property type="entry name" value="Spermadhesin, CUB domain"/>
    <property type="match status" value="2"/>
</dbReference>
<name>A0A6A6KSB9_HEVBR</name>
<dbReference type="GO" id="GO:0005524">
    <property type="term" value="F:ATP binding"/>
    <property type="evidence" value="ECO:0007669"/>
    <property type="project" value="UniProtKB-KW"/>
</dbReference>
<dbReference type="Gene3D" id="1.10.510.10">
    <property type="entry name" value="Transferase(Phosphotransferase) domain 1"/>
    <property type="match status" value="1"/>
</dbReference>
<keyword evidence="5" id="KW-0547">Nucleotide-binding</keyword>
<evidence type="ECO:0000256" key="8">
    <source>
        <dbReference type="ARBA" id="ARBA00023591"/>
    </source>
</evidence>
<dbReference type="Pfam" id="PF00069">
    <property type="entry name" value="Pkinase"/>
    <property type="match status" value="1"/>
</dbReference>
<dbReference type="PANTHER" id="PTHR27001">
    <property type="entry name" value="OS01G0253100 PROTEIN"/>
    <property type="match status" value="1"/>
</dbReference>
<dbReference type="EMBL" id="JAAGAX010000015">
    <property type="protein sequence ID" value="KAF2291851.1"/>
    <property type="molecule type" value="Genomic_DNA"/>
</dbReference>
<evidence type="ECO:0000256" key="5">
    <source>
        <dbReference type="ARBA" id="ARBA00022741"/>
    </source>
</evidence>
<gene>
    <name evidence="12" type="ORF">GH714_035841</name>
</gene>
<accession>A0A6A6KSB9</accession>
<comment type="caution">
    <text evidence="12">The sequence shown here is derived from an EMBL/GenBank/DDBJ whole genome shotgun (WGS) entry which is preliminary data.</text>
</comment>
<evidence type="ECO:0000256" key="7">
    <source>
        <dbReference type="ARBA" id="ARBA00023157"/>
    </source>
</evidence>
<dbReference type="InterPro" id="IPR035914">
    <property type="entry name" value="Sperma_CUB_dom_sf"/>
</dbReference>
<keyword evidence="9" id="KW-1133">Transmembrane helix</keyword>
<sequence length="834" mass="92598">MTKPVRVSLLWFGTGWQESGREAIRNAIASLTPSRYLGKDSDVPTLGDWWNIVRQYTDNSNTPVSDRVDVGSECFYTGPELNMTRDQVIDIGHSVFNKTLIDAFRGNLNCSEAFEVNENSIFHIVFSHTVIFLDGKEQTELMVSCSGNLQVEAFAGVNVTLRWARAPQKDASVDQCLRFLQGKSYLGPPNGDEKIDSLVGYILAKITEGVTNHDGRGWLANDGSGLTAGSFCESTIQRQPEGPPLFRDKKRKLSFNAAGLNGYRYIVQYIWDQKIQNCALKVSETCNSNAILLNQPKGYLNRGLAVNHTDGLQPYPPNQICQWSVNYPEAKFISFTINYLSLMANGDDTLQICPSNSNVAQCTILQSLKKNSNKNFRVMGSKATIKFASGDHVSFESRGWELDYSAGLCNGKEDVYDHAGIIGTPLTSFSYIEGLNCLWVLHGKPGTLVSLRFTYINISEDFDFLAIYNGVKQQIANFSGYYSGSGLPQLNLTGEVRIAFATQTEKGQGWSANFFIASPVSRNSKAFLVIIIIVSAVGVGISLAFVALALHIRRSKCISNEGLMLMRLETNREENRIGEGPSAVVYGPVLTDGKFIAVKARRDMDSLADLEREILSKSSSHPNIISLVGYARDGLQIRYLLFEFMSRGNLRMNLRERGETLHWEKRLAIALQICSAIQMLHMYLKPPIYHGNITSANILLDEVCNAKLAGFSNANYCSNEGMNPGDLSEMAEDIWSFGVVLVELLRGQNLDDRTAYKNFRSLEEINDFVGTQEHLDQRLGIPDAQNKIMGLAKLGEIAKWCIVLGCGVGRERNNPQIGDVLSGLKQVKQMFCYV</sequence>
<dbReference type="GO" id="GO:0005886">
    <property type="term" value="C:plasma membrane"/>
    <property type="evidence" value="ECO:0007669"/>
    <property type="project" value="TreeGrafter"/>
</dbReference>
<evidence type="ECO:0000256" key="6">
    <source>
        <dbReference type="ARBA" id="ARBA00022840"/>
    </source>
</evidence>
<dbReference type="CDD" id="cd00041">
    <property type="entry name" value="CUB"/>
    <property type="match status" value="1"/>
</dbReference>
<evidence type="ECO:0000256" key="1">
    <source>
        <dbReference type="ARBA" id="ARBA00004271"/>
    </source>
</evidence>
<keyword evidence="6" id="KW-0067">ATP-binding</keyword>
<feature type="domain" description="CUB" evidence="10">
    <location>
        <begin position="409"/>
        <end position="517"/>
    </location>
</feature>
<dbReference type="PANTHER" id="PTHR27001:SF931">
    <property type="entry name" value="OS11G0664100 PROTEIN"/>
    <property type="match status" value="1"/>
</dbReference>
<evidence type="ECO:0000256" key="3">
    <source>
        <dbReference type="ARBA" id="ARBA00022525"/>
    </source>
</evidence>
<dbReference type="InterPro" id="IPR000859">
    <property type="entry name" value="CUB_dom"/>
</dbReference>
<evidence type="ECO:0000259" key="10">
    <source>
        <dbReference type="PROSITE" id="PS01180"/>
    </source>
</evidence>
<dbReference type="InterPro" id="IPR000719">
    <property type="entry name" value="Prot_kinase_dom"/>
</dbReference>
<evidence type="ECO:0000256" key="2">
    <source>
        <dbReference type="ARBA" id="ARBA00022523"/>
    </source>
</evidence>
<dbReference type="Pfam" id="PF00431">
    <property type="entry name" value="CUB"/>
    <property type="match status" value="2"/>
</dbReference>
<dbReference type="InterPro" id="IPR006766">
    <property type="entry name" value="EXORDIUM-like"/>
</dbReference>